<dbReference type="Pfam" id="PF06652">
    <property type="entry name" value="Methuselah_N"/>
    <property type="match status" value="1"/>
</dbReference>
<keyword evidence="8" id="KW-0472">Membrane</keyword>
<evidence type="ECO:0000256" key="3">
    <source>
        <dbReference type="ARBA" id="ARBA00022475"/>
    </source>
</evidence>
<keyword evidence="11" id="KW-0325">Glycoprotein</keyword>
<dbReference type="RefSeq" id="XP_070143429.1">
    <property type="nucleotide sequence ID" value="XM_070287328.1"/>
</dbReference>
<keyword evidence="5" id="KW-0732">Signal</keyword>
<keyword evidence="9" id="KW-1015">Disulfide bond</keyword>
<dbReference type="Gene3D" id="2.170.180.11">
    <property type="entry name" value="Methuselah ectodomain, domain 2"/>
    <property type="match status" value="1"/>
</dbReference>
<name>A0ABM4GL40_DROKI</name>
<accession>A0ABM4GL40</accession>
<protein>
    <submittedName>
        <fullName evidence="15">Probable G-protein coupled receptor Mth-like 6</fullName>
    </submittedName>
</protein>
<evidence type="ECO:0000256" key="4">
    <source>
        <dbReference type="ARBA" id="ARBA00022692"/>
    </source>
</evidence>
<keyword evidence="12" id="KW-0807">Transducer</keyword>
<evidence type="ECO:0000256" key="2">
    <source>
        <dbReference type="ARBA" id="ARBA00008979"/>
    </source>
</evidence>
<evidence type="ECO:0000256" key="1">
    <source>
        <dbReference type="ARBA" id="ARBA00004651"/>
    </source>
</evidence>
<reference evidence="15" key="1">
    <citation type="submission" date="2025-08" db="UniProtKB">
        <authorList>
            <consortium name="RefSeq"/>
        </authorList>
    </citation>
    <scope>IDENTIFICATION</scope>
    <source>
        <strain evidence="15">14028-0561.14</strain>
        <tissue evidence="15">Whole fly</tissue>
    </source>
</reference>
<comment type="subcellular location">
    <subcellularLocation>
        <location evidence="1">Cell membrane</location>
        <topology evidence="1">Multi-pass membrane protein</topology>
    </subcellularLocation>
</comment>
<evidence type="ECO:0000256" key="8">
    <source>
        <dbReference type="ARBA" id="ARBA00023136"/>
    </source>
</evidence>
<gene>
    <name evidence="15" type="primary">LOC138928960</name>
</gene>
<dbReference type="SUPFAM" id="SSF63877">
    <property type="entry name" value="Methuselah ectodomain"/>
    <property type="match status" value="1"/>
</dbReference>
<feature type="domain" description="Methuselah N-terminal" evidence="13">
    <location>
        <begin position="4"/>
        <end position="51"/>
    </location>
</feature>
<keyword evidence="7" id="KW-0297">G-protein coupled receptor</keyword>
<keyword evidence="6" id="KW-1133">Transmembrane helix</keyword>
<dbReference type="InterPro" id="IPR010596">
    <property type="entry name" value="Methuselah_N_dom"/>
</dbReference>
<proteinExistence type="inferred from homology"/>
<keyword evidence="3" id="KW-1003">Cell membrane</keyword>
<evidence type="ECO:0000256" key="11">
    <source>
        <dbReference type="ARBA" id="ARBA00023180"/>
    </source>
</evidence>
<evidence type="ECO:0000256" key="5">
    <source>
        <dbReference type="ARBA" id="ARBA00022729"/>
    </source>
</evidence>
<evidence type="ECO:0000313" key="15">
    <source>
        <dbReference type="RefSeq" id="XP_070143429.1"/>
    </source>
</evidence>
<dbReference type="InterPro" id="IPR023311">
    <property type="entry name" value="Methusela_ecto_dom_2"/>
</dbReference>
<evidence type="ECO:0000256" key="10">
    <source>
        <dbReference type="ARBA" id="ARBA00023170"/>
    </source>
</evidence>
<keyword evidence="4" id="KW-0812">Transmembrane</keyword>
<keyword evidence="14" id="KW-1185">Reference proteome</keyword>
<comment type="similarity">
    <text evidence="2">Belongs to the G-protein coupled receptor 2 family. Mth subfamily.</text>
</comment>
<evidence type="ECO:0000259" key="13">
    <source>
        <dbReference type="Pfam" id="PF06652"/>
    </source>
</evidence>
<evidence type="ECO:0000256" key="9">
    <source>
        <dbReference type="ARBA" id="ARBA00023157"/>
    </source>
</evidence>
<dbReference type="GeneID" id="138928960"/>
<organism evidence="14 15">
    <name type="scientific">Drosophila kikkawai</name>
    <name type="common">Fruit fly</name>
    <dbReference type="NCBI Taxonomy" id="30033"/>
    <lineage>
        <taxon>Eukaryota</taxon>
        <taxon>Metazoa</taxon>
        <taxon>Ecdysozoa</taxon>
        <taxon>Arthropoda</taxon>
        <taxon>Hexapoda</taxon>
        <taxon>Insecta</taxon>
        <taxon>Pterygota</taxon>
        <taxon>Neoptera</taxon>
        <taxon>Endopterygota</taxon>
        <taxon>Diptera</taxon>
        <taxon>Brachycera</taxon>
        <taxon>Muscomorpha</taxon>
        <taxon>Ephydroidea</taxon>
        <taxon>Drosophilidae</taxon>
        <taxon>Drosophila</taxon>
        <taxon>Sophophora</taxon>
    </lineage>
</organism>
<evidence type="ECO:0000256" key="6">
    <source>
        <dbReference type="ARBA" id="ARBA00022989"/>
    </source>
</evidence>
<evidence type="ECO:0000256" key="12">
    <source>
        <dbReference type="ARBA" id="ARBA00023224"/>
    </source>
</evidence>
<evidence type="ECO:0000256" key="7">
    <source>
        <dbReference type="ARBA" id="ARBA00023040"/>
    </source>
</evidence>
<dbReference type="Proteomes" id="UP001652661">
    <property type="component" value="Chromosome 3R"/>
</dbReference>
<dbReference type="InterPro" id="IPR036272">
    <property type="entry name" value="Methuselah_N_sf"/>
</dbReference>
<keyword evidence="10" id="KW-0675">Receptor</keyword>
<sequence>MQTNGACTDGLMEDLDRIDPHLTVTLRNGSVLRRNLLKDFIVLKDTMRPEDDWIEDAYTLYEKEGFWFLPREFRSCVVFLLRLRSFETRSQYKLLVKCIPGDLKVLSST</sequence>
<evidence type="ECO:0000313" key="14">
    <source>
        <dbReference type="Proteomes" id="UP001652661"/>
    </source>
</evidence>